<evidence type="ECO:0000256" key="1">
    <source>
        <dbReference type="ARBA" id="ARBA00004141"/>
    </source>
</evidence>
<dbReference type="Gene3D" id="1.20.1250.20">
    <property type="entry name" value="MFS general substrate transporter like domains"/>
    <property type="match status" value="1"/>
</dbReference>
<feature type="transmembrane region" description="Helical" evidence="7">
    <location>
        <begin position="212"/>
        <end position="235"/>
    </location>
</feature>
<proteinExistence type="predicted"/>
<evidence type="ECO:0000256" key="4">
    <source>
        <dbReference type="ARBA" id="ARBA00022989"/>
    </source>
</evidence>
<evidence type="ECO:0008006" key="10">
    <source>
        <dbReference type="Google" id="ProtNLM"/>
    </source>
</evidence>
<feature type="transmembrane region" description="Helical" evidence="7">
    <location>
        <begin position="117"/>
        <end position="140"/>
    </location>
</feature>
<keyword evidence="6" id="KW-0325">Glycoprotein</keyword>
<dbReference type="Pfam" id="PF06609">
    <property type="entry name" value="TRI12"/>
    <property type="match status" value="1"/>
</dbReference>
<evidence type="ECO:0000256" key="7">
    <source>
        <dbReference type="SAM" id="Phobius"/>
    </source>
</evidence>
<comment type="subcellular location">
    <subcellularLocation>
        <location evidence="1">Membrane</location>
        <topology evidence="1">Multi-pass membrane protein</topology>
    </subcellularLocation>
</comment>
<feature type="transmembrane region" description="Helical" evidence="7">
    <location>
        <begin position="182"/>
        <end position="200"/>
    </location>
</feature>
<dbReference type="InterPro" id="IPR010573">
    <property type="entry name" value="MFS_Str1/Tri12-like"/>
</dbReference>
<dbReference type="Proteomes" id="UP000503462">
    <property type="component" value="Chromosome 2"/>
</dbReference>
<feature type="transmembrane region" description="Helical" evidence="7">
    <location>
        <begin position="77"/>
        <end position="97"/>
    </location>
</feature>
<dbReference type="SUPFAM" id="SSF103473">
    <property type="entry name" value="MFS general substrate transporter"/>
    <property type="match status" value="1"/>
</dbReference>
<evidence type="ECO:0000256" key="2">
    <source>
        <dbReference type="ARBA" id="ARBA00022448"/>
    </source>
</evidence>
<evidence type="ECO:0000313" key="9">
    <source>
        <dbReference type="Proteomes" id="UP000503462"/>
    </source>
</evidence>
<keyword evidence="4 7" id="KW-1133">Transmembrane helix</keyword>
<dbReference type="AlphaFoldDB" id="A0A6H0XQ68"/>
<feature type="transmembrane region" description="Helical" evidence="7">
    <location>
        <begin position="322"/>
        <end position="340"/>
    </location>
</feature>
<protein>
    <recommendedName>
        <fullName evidence="10">Major facilitator superfamily (MFS) profile domain-containing protein</fullName>
    </recommendedName>
</protein>
<dbReference type="GO" id="GO:0005886">
    <property type="term" value="C:plasma membrane"/>
    <property type="evidence" value="ECO:0007669"/>
    <property type="project" value="TreeGrafter"/>
</dbReference>
<feature type="transmembrane region" description="Helical" evidence="7">
    <location>
        <begin position="152"/>
        <end position="176"/>
    </location>
</feature>
<dbReference type="OrthoDB" id="10021397at2759"/>
<dbReference type="PANTHER" id="PTHR23501:SF187">
    <property type="entry name" value="MAJOR FACILITATOR SUPERFAMILY (MFS) PROFILE DOMAIN-CONTAINING PROTEIN"/>
    <property type="match status" value="1"/>
</dbReference>
<keyword evidence="9" id="KW-1185">Reference proteome</keyword>
<evidence type="ECO:0000256" key="3">
    <source>
        <dbReference type="ARBA" id="ARBA00022692"/>
    </source>
</evidence>
<evidence type="ECO:0000256" key="6">
    <source>
        <dbReference type="ARBA" id="ARBA00023180"/>
    </source>
</evidence>
<keyword evidence="2" id="KW-0813">Transport</keyword>
<dbReference type="PANTHER" id="PTHR23501">
    <property type="entry name" value="MAJOR FACILITATOR SUPERFAMILY"/>
    <property type="match status" value="1"/>
</dbReference>
<dbReference type="EMBL" id="CP051140">
    <property type="protein sequence ID" value="QIW96911.1"/>
    <property type="molecule type" value="Genomic_DNA"/>
</dbReference>
<dbReference type="GO" id="GO:0022857">
    <property type="term" value="F:transmembrane transporter activity"/>
    <property type="evidence" value="ECO:0007669"/>
    <property type="project" value="InterPro"/>
</dbReference>
<organism evidence="8 9">
    <name type="scientific">Peltaster fructicola</name>
    <dbReference type="NCBI Taxonomy" id="286661"/>
    <lineage>
        <taxon>Eukaryota</taxon>
        <taxon>Fungi</taxon>
        <taxon>Dikarya</taxon>
        <taxon>Ascomycota</taxon>
        <taxon>Pezizomycotina</taxon>
        <taxon>Dothideomycetes</taxon>
        <taxon>Dothideomycetes incertae sedis</taxon>
        <taxon>Peltaster</taxon>
    </lineage>
</organism>
<dbReference type="InterPro" id="IPR036259">
    <property type="entry name" value="MFS_trans_sf"/>
</dbReference>
<gene>
    <name evidence="8" type="ORF">AMS68_002429</name>
</gene>
<evidence type="ECO:0000256" key="5">
    <source>
        <dbReference type="ARBA" id="ARBA00023136"/>
    </source>
</evidence>
<evidence type="ECO:0000313" key="8">
    <source>
        <dbReference type="EMBL" id="QIW96911.1"/>
    </source>
</evidence>
<sequence length="367" mass="40249">MEVTPGDGYSGSICQSAQSPWYCRSSLQVTYKKIYTFRQKMRQIDWIGNALMIGSVISVLIALSWADARYPWSSWRILVPLVVGFAGTAIFHTWEAFQTLSRATIPPFVFSTRTSTIALILTFLQSLMTYWVIYFLPVYFQSVLLVSPGRSGVLLLPSVLSGVPTAIVAGILLTMYGRYKPLHIWAFGVSTLGVGLLINLDADSSLAKVVMYQVVSGLGAGAVLTTLLPAVQAALPHDHDVTSSTSVWAYMRSYGGVWGIAIPSSIFNSRINQLVSQIPNVAVQAALSSGNAYSQINSGELDLLPPEIKTDVVNAFANSLKTVWEVGLAVTAFCFILCFFEKEQKMHTEVNDDFALKEKKQVPKEHS</sequence>
<keyword evidence="5 7" id="KW-0472">Membrane</keyword>
<feature type="transmembrane region" description="Helical" evidence="7">
    <location>
        <begin position="46"/>
        <end position="65"/>
    </location>
</feature>
<name>A0A6H0XQ68_9PEZI</name>
<reference evidence="8 9" key="1">
    <citation type="journal article" date="2016" name="Sci. Rep.">
        <title>Peltaster fructicola genome reveals evolution from an invasive phytopathogen to an ectophytic parasite.</title>
        <authorList>
            <person name="Xu C."/>
            <person name="Chen H."/>
            <person name="Gleason M.L."/>
            <person name="Xu J.R."/>
            <person name="Liu H."/>
            <person name="Zhang R."/>
            <person name="Sun G."/>
        </authorList>
    </citation>
    <scope>NUCLEOTIDE SEQUENCE [LARGE SCALE GENOMIC DNA]</scope>
    <source>
        <strain evidence="8 9">LNHT1506</strain>
    </source>
</reference>
<accession>A0A6H0XQ68</accession>
<keyword evidence="3 7" id="KW-0812">Transmembrane</keyword>